<gene>
    <name evidence="4" type="ORF">SE17_28325</name>
</gene>
<dbReference type="AlphaFoldDB" id="A0A0P9CW53"/>
<feature type="transmembrane region" description="Helical" evidence="2">
    <location>
        <begin position="77"/>
        <end position="96"/>
    </location>
</feature>
<keyword evidence="2" id="KW-0472">Membrane</keyword>
<sequence length="166" mass="16725">MEQSVARERMPAETAGLWFGLLGVLSFSLTLPATRVAVAVLDPTMVGLGRALLAAAVGGALLLLTRQRRPTRAEVRSLAIVAAGVIFGFPLLSAWALRQVPASHGAIVIGLLPLATALVATLRGGGRPSRMFWVAGVAGSAAVVGFAASGSAGGFEGADLALLGAV</sequence>
<feature type="domain" description="EamA" evidence="3">
    <location>
        <begin position="15"/>
        <end position="144"/>
    </location>
</feature>
<evidence type="ECO:0000313" key="4">
    <source>
        <dbReference type="EMBL" id="KPV50204.1"/>
    </source>
</evidence>
<feature type="transmembrane region" description="Helical" evidence="2">
    <location>
        <begin position="45"/>
        <end position="65"/>
    </location>
</feature>
<accession>A0A0P9CW53</accession>
<dbReference type="EMBL" id="LJCR01001528">
    <property type="protein sequence ID" value="KPV50204.1"/>
    <property type="molecule type" value="Genomic_DNA"/>
</dbReference>
<dbReference type="InterPro" id="IPR000620">
    <property type="entry name" value="EamA_dom"/>
</dbReference>
<proteinExistence type="inferred from homology"/>
<comment type="similarity">
    <text evidence="1">Belongs to the EamA transporter family.</text>
</comment>
<dbReference type="InterPro" id="IPR037185">
    <property type="entry name" value="EmrE-like"/>
</dbReference>
<keyword evidence="2" id="KW-1133">Transmembrane helix</keyword>
<evidence type="ECO:0000256" key="2">
    <source>
        <dbReference type="SAM" id="Phobius"/>
    </source>
</evidence>
<feature type="transmembrane region" description="Helical" evidence="2">
    <location>
        <begin position="132"/>
        <end position="152"/>
    </location>
</feature>
<name>A0A0P9CW53_9CHLR</name>
<feature type="transmembrane region" description="Helical" evidence="2">
    <location>
        <begin position="12"/>
        <end position="33"/>
    </location>
</feature>
<evidence type="ECO:0000259" key="3">
    <source>
        <dbReference type="Pfam" id="PF00892"/>
    </source>
</evidence>
<keyword evidence="2" id="KW-0812">Transmembrane</keyword>
<dbReference type="Pfam" id="PF00892">
    <property type="entry name" value="EamA"/>
    <property type="match status" value="1"/>
</dbReference>
<dbReference type="Proteomes" id="UP000050509">
    <property type="component" value="Unassembled WGS sequence"/>
</dbReference>
<evidence type="ECO:0000313" key="5">
    <source>
        <dbReference type="Proteomes" id="UP000050509"/>
    </source>
</evidence>
<organism evidence="4 5">
    <name type="scientific">Kouleothrix aurantiaca</name>
    <dbReference type="NCBI Taxonomy" id="186479"/>
    <lineage>
        <taxon>Bacteria</taxon>
        <taxon>Bacillati</taxon>
        <taxon>Chloroflexota</taxon>
        <taxon>Chloroflexia</taxon>
        <taxon>Chloroflexales</taxon>
        <taxon>Roseiflexineae</taxon>
        <taxon>Roseiflexaceae</taxon>
        <taxon>Kouleothrix</taxon>
    </lineage>
</organism>
<feature type="transmembrane region" description="Helical" evidence="2">
    <location>
        <begin position="102"/>
        <end position="120"/>
    </location>
</feature>
<comment type="caution">
    <text evidence="4">The sequence shown here is derived from an EMBL/GenBank/DDBJ whole genome shotgun (WGS) entry which is preliminary data.</text>
</comment>
<protein>
    <recommendedName>
        <fullName evidence="3">EamA domain-containing protein</fullName>
    </recommendedName>
</protein>
<dbReference type="SUPFAM" id="SSF103481">
    <property type="entry name" value="Multidrug resistance efflux transporter EmrE"/>
    <property type="match status" value="1"/>
</dbReference>
<reference evidence="4 5" key="1">
    <citation type="submission" date="2015-09" db="EMBL/GenBank/DDBJ databases">
        <title>Draft genome sequence of Kouleothrix aurantiaca JCM 19913.</title>
        <authorList>
            <person name="Hemp J."/>
        </authorList>
    </citation>
    <scope>NUCLEOTIDE SEQUENCE [LARGE SCALE GENOMIC DNA]</scope>
    <source>
        <strain evidence="4 5">COM-B</strain>
    </source>
</reference>
<feature type="non-terminal residue" evidence="4">
    <location>
        <position position="166"/>
    </location>
</feature>
<dbReference type="GO" id="GO:0016020">
    <property type="term" value="C:membrane"/>
    <property type="evidence" value="ECO:0007669"/>
    <property type="project" value="InterPro"/>
</dbReference>
<keyword evidence="5" id="KW-1185">Reference proteome</keyword>
<evidence type="ECO:0000256" key="1">
    <source>
        <dbReference type="ARBA" id="ARBA00007362"/>
    </source>
</evidence>